<accession>A0A067T3L1</accession>
<protein>
    <recommendedName>
        <fullName evidence="1">non-specific serine/threonine protein kinase</fullName>
        <ecNumber evidence="1">2.7.11.1</ecNumber>
    </recommendedName>
</protein>
<evidence type="ECO:0000259" key="2">
    <source>
        <dbReference type="PROSITE" id="PS50011"/>
    </source>
</evidence>
<dbReference type="CDD" id="cd14016">
    <property type="entry name" value="STKc_CK1"/>
    <property type="match status" value="1"/>
</dbReference>
<dbReference type="Proteomes" id="UP000027222">
    <property type="component" value="Unassembled WGS sequence"/>
</dbReference>
<organism evidence="3 4">
    <name type="scientific">Galerina marginata (strain CBS 339.88)</name>
    <dbReference type="NCBI Taxonomy" id="685588"/>
    <lineage>
        <taxon>Eukaryota</taxon>
        <taxon>Fungi</taxon>
        <taxon>Dikarya</taxon>
        <taxon>Basidiomycota</taxon>
        <taxon>Agaricomycotina</taxon>
        <taxon>Agaricomycetes</taxon>
        <taxon>Agaricomycetidae</taxon>
        <taxon>Agaricales</taxon>
        <taxon>Agaricineae</taxon>
        <taxon>Strophariaceae</taxon>
        <taxon>Galerina</taxon>
    </lineage>
</organism>
<reference evidence="4" key="1">
    <citation type="journal article" date="2014" name="Proc. Natl. Acad. Sci. U.S.A.">
        <title>Extensive sampling of basidiomycete genomes demonstrates inadequacy of the white-rot/brown-rot paradigm for wood decay fungi.</title>
        <authorList>
            <person name="Riley R."/>
            <person name="Salamov A.A."/>
            <person name="Brown D.W."/>
            <person name="Nagy L.G."/>
            <person name="Floudas D."/>
            <person name="Held B.W."/>
            <person name="Levasseur A."/>
            <person name="Lombard V."/>
            <person name="Morin E."/>
            <person name="Otillar R."/>
            <person name="Lindquist E.A."/>
            <person name="Sun H."/>
            <person name="LaButti K.M."/>
            <person name="Schmutz J."/>
            <person name="Jabbour D."/>
            <person name="Luo H."/>
            <person name="Baker S.E."/>
            <person name="Pisabarro A.G."/>
            <person name="Walton J.D."/>
            <person name="Blanchette R.A."/>
            <person name="Henrissat B."/>
            <person name="Martin F."/>
            <person name="Cullen D."/>
            <person name="Hibbett D.S."/>
            <person name="Grigoriev I.V."/>
        </authorList>
    </citation>
    <scope>NUCLEOTIDE SEQUENCE [LARGE SCALE GENOMIC DNA]</scope>
    <source>
        <strain evidence="4">CBS 339.88</strain>
    </source>
</reference>
<dbReference type="AlphaFoldDB" id="A0A067T3L1"/>
<dbReference type="OrthoDB" id="5979581at2759"/>
<keyword evidence="4" id="KW-1185">Reference proteome</keyword>
<dbReference type="PROSITE" id="PS00108">
    <property type="entry name" value="PROTEIN_KINASE_ST"/>
    <property type="match status" value="1"/>
</dbReference>
<feature type="domain" description="Protein kinase" evidence="2">
    <location>
        <begin position="10"/>
        <end position="276"/>
    </location>
</feature>
<dbReference type="InterPro" id="IPR050235">
    <property type="entry name" value="CK1_Ser-Thr_kinase"/>
</dbReference>
<dbReference type="Pfam" id="PF00069">
    <property type="entry name" value="Pkinase"/>
    <property type="match status" value="1"/>
</dbReference>
<dbReference type="EC" id="2.7.11.1" evidence="1"/>
<dbReference type="SMART" id="SM00220">
    <property type="entry name" value="S_TKc"/>
    <property type="match status" value="1"/>
</dbReference>
<dbReference type="GO" id="GO:0004674">
    <property type="term" value="F:protein serine/threonine kinase activity"/>
    <property type="evidence" value="ECO:0007669"/>
    <property type="project" value="UniProtKB-EC"/>
</dbReference>
<dbReference type="EMBL" id="KL142377">
    <property type="protein sequence ID" value="KDR76907.1"/>
    <property type="molecule type" value="Genomic_DNA"/>
</dbReference>
<dbReference type="PANTHER" id="PTHR11909">
    <property type="entry name" value="CASEIN KINASE-RELATED"/>
    <property type="match status" value="1"/>
</dbReference>
<evidence type="ECO:0000313" key="3">
    <source>
        <dbReference type="EMBL" id="KDR76907.1"/>
    </source>
</evidence>
<dbReference type="GO" id="GO:0005524">
    <property type="term" value="F:ATP binding"/>
    <property type="evidence" value="ECO:0007669"/>
    <property type="project" value="InterPro"/>
</dbReference>
<dbReference type="STRING" id="685588.A0A067T3L1"/>
<dbReference type="Gene3D" id="1.10.510.10">
    <property type="entry name" value="Transferase(Phosphotransferase) domain 1"/>
    <property type="match status" value="1"/>
</dbReference>
<dbReference type="InterPro" id="IPR000719">
    <property type="entry name" value="Prot_kinase_dom"/>
</dbReference>
<gene>
    <name evidence="3" type="ORF">GALMADRAFT_246020</name>
</gene>
<evidence type="ECO:0000256" key="1">
    <source>
        <dbReference type="ARBA" id="ARBA00012513"/>
    </source>
</evidence>
<proteinExistence type="predicted"/>
<dbReference type="PROSITE" id="PS50011">
    <property type="entry name" value="PROTEIN_KINASE_DOM"/>
    <property type="match status" value="1"/>
</dbReference>
<dbReference type="InterPro" id="IPR011009">
    <property type="entry name" value="Kinase-like_dom_sf"/>
</dbReference>
<name>A0A067T3L1_GALM3</name>
<dbReference type="InterPro" id="IPR008271">
    <property type="entry name" value="Ser/Thr_kinase_AS"/>
</dbReference>
<sequence>MNDGPSLKSFRVVKRIAVGGFGIVDEGAGPNDEPVAIKKELSSEKVTRPILEHEYHIYQILAGHDCIPDIKAYGRLDKFHVMVMELLGPSLGDRFRQCANRFSLRTTARLALGMLDAIEYMHSLGFIHRDIKPENFLLGQGIKSQIVHPIDFGLARRWKNSTPSSTVGGGKGVIGTLPFASIGAHLERAQTRRDDLQALTYTILLFARGRLPWGDIRRGTRDHIVRRVFEKKRSWTVTRLCQDLPHELEAFSSYCLGLGIEEEPDYRFLRDKLTSLAIAEGWNADSKFEWEEPGWLASEVPSRSIPSPKQAPPPCIKRGDVILLKINPTKSLDYEVHPRLVDLSFFPHQVPPGVDSQPPYRPAVVLSSTSEEDDATYFNVKVYPLTRRSGLEGISTRRRTCFQQLETLVESASQITVPCNDIYVYQTTLLVRFKIEYNLATTSQLSVPEGILVRLETALTKVPVPYSLVYDSDDDVTRTIRRRLPGIWPGYTHVMDMRPCSVADLAGGTVPDFSGINGWIPEMTSVEEVRTLENGESGSDEDEDSDTDIEYWDFPRPVNRRLSCTIKMVSVAD</sequence>
<evidence type="ECO:0000313" key="4">
    <source>
        <dbReference type="Proteomes" id="UP000027222"/>
    </source>
</evidence>
<dbReference type="SUPFAM" id="SSF56112">
    <property type="entry name" value="Protein kinase-like (PK-like)"/>
    <property type="match status" value="1"/>
</dbReference>
<dbReference type="HOGENOM" id="CLU_475690_0_0_1"/>